<organism evidence="2 3">
    <name type="scientific">Streptomyces montanisoli</name>
    <dbReference type="NCBI Taxonomy" id="2798581"/>
    <lineage>
        <taxon>Bacteria</taxon>
        <taxon>Bacillati</taxon>
        <taxon>Actinomycetota</taxon>
        <taxon>Actinomycetes</taxon>
        <taxon>Kitasatosporales</taxon>
        <taxon>Streptomycetaceae</taxon>
        <taxon>Streptomyces</taxon>
    </lineage>
</organism>
<dbReference type="AlphaFoldDB" id="A0A940MKU5"/>
<reference evidence="2" key="1">
    <citation type="submission" date="2021-03" db="EMBL/GenBank/DDBJ databases">
        <title>Whole genome sequence of Streptomyces bomunensis MMS17-BM035.</title>
        <authorList>
            <person name="Lee J.H."/>
        </authorList>
    </citation>
    <scope>NUCLEOTIDE SEQUENCE</scope>
    <source>
        <strain evidence="2">MMS17-BM035</strain>
    </source>
</reference>
<dbReference type="Proteomes" id="UP000670475">
    <property type="component" value="Unassembled WGS sequence"/>
</dbReference>
<evidence type="ECO:0000313" key="2">
    <source>
        <dbReference type="EMBL" id="MBP0461652.1"/>
    </source>
</evidence>
<proteinExistence type="predicted"/>
<accession>A0A940MKU5</accession>
<feature type="compositionally biased region" description="Low complexity" evidence="1">
    <location>
        <begin position="39"/>
        <end position="66"/>
    </location>
</feature>
<gene>
    <name evidence="2" type="ORF">JFN87_29965</name>
</gene>
<evidence type="ECO:0000256" key="1">
    <source>
        <dbReference type="SAM" id="MobiDB-lite"/>
    </source>
</evidence>
<keyword evidence="3" id="KW-1185">Reference proteome</keyword>
<dbReference type="RefSeq" id="WP_209345156.1">
    <property type="nucleotide sequence ID" value="NZ_JAGIQL010000214.1"/>
</dbReference>
<feature type="region of interest" description="Disordered" evidence="1">
    <location>
        <begin position="25"/>
        <end position="119"/>
    </location>
</feature>
<feature type="compositionally biased region" description="Low complexity" evidence="1">
    <location>
        <begin position="106"/>
        <end position="118"/>
    </location>
</feature>
<sequence>MLKQRLKVIAVAGFVVVALTGFSRHGHSHSSGGGGGCSGPSHTSSSSTSGGSGSYDSDSDSYGSTDDPYDSTNGSYGSADDSGGLPASTPGTRYGYTNRPTHRPDSTPSDGDGDSTVSATAKTVSCAHPATGGRKAVTSSKVEVKAAGGHGDAARVYVDVRFADAAGSTVDRGKASVMLKPGQTKTITVDMSAPSEVSRVDSCEASVV</sequence>
<comment type="caution">
    <text evidence="2">The sequence shown here is derived from an EMBL/GenBank/DDBJ whole genome shotgun (WGS) entry which is preliminary data.</text>
</comment>
<dbReference type="EMBL" id="JAGIQL010000214">
    <property type="protein sequence ID" value="MBP0461652.1"/>
    <property type="molecule type" value="Genomic_DNA"/>
</dbReference>
<name>A0A940MKU5_9ACTN</name>
<evidence type="ECO:0000313" key="3">
    <source>
        <dbReference type="Proteomes" id="UP000670475"/>
    </source>
</evidence>
<protein>
    <submittedName>
        <fullName evidence="2">Uncharacterized protein</fullName>
    </submittedName>
</protein>